<gene>
    <name evidence="7" type="ORF">ACFOZ4_24655</name>
</gene>
<name>A0ABV8LS42_9ACTN</name>
<comment type="caution">
    <text evidence="7">The sequence shown here is derived from an EMBL/GenBank/DDBJ whole genome shotgun (WGS) entry which is preliminary data.</text>
</comment>
<sequence>MRVDFGVLGPVAAWSGEHDPVALRGPRHRAVLARLIVARTRMVPLDVLIDDLWPVPPENAAASIRTFVADLRRALEPDRPPRTPAKLLVTEGPGYALRTGRDTVDAWRFEDAVTTAVKSAPAIAAEQLERALTWWRGPAYADFPDEPWTGPDRTRLNELRSQAVEGLAEARLDLGQAAAVLGDLDTHTAEHPWRENAWRLLALALYRDGRQAEALAVLRRARAMLADQLGLDPGPELARLEEGILRHDSGLRPLAGQVWSAATTAFDRALAADARLRLESTVGILRGLAVTGGEGLQTAREHRLAAVAAAEQLGDPELTARVIGAYDVPAVWSRVDDPDQAARIVSAARRTLVALPADAPVGPRARLLATIAVESRGVREPQPAESARESVALARDLQDPGVLVFALNGLFMQSFGRCGLAPVRDGIGAELIEVSARHGLPTYEVLGHLVRLQARSALGDLPGAARYADAADALAERHDLPLVRVFTTWFRALRQAADDPDEAEHAYRTAAATLTDAGMPGLSVGLLPLALLCVRVTHGRPVGDLVDVGGGWGPYAPWAYPHVLLGQEEPERARAALRGLPDPPADHVQEALWCLAARAAIAVRDEELMRRAYAALLPADGEIAGAGTGLFGFGPISAELNALVAAIG</sequence>
<dbReference type="SMART" id="SM01043">
    <property type="entry name" value="BTAD"/>
    <property type="match status" value="1"/>
</dbReference>
<dbReference type="SUPFAM" id="SSF48452">
    <property type="entry name" value="TPR-like"/>
    <property type="match status" value="1"/>
</dbReference>
<dbReference type="Proteomes" id="UP001595816">
    <property type="component" value="Unassembled WGS sequence"/>
</dbReference>
<keyword evidence="8" id="KW-1185">Reference proteome</keyword>
<dbReference type="InterPro" id="IPR036388">
    <property type="entry name" value="WH-like_DNA-bd_sf"/>
</dbReference>
<keyword evidence="3 5" id="KW-0238">DNA-binding</keyword>
<evidence type="ECO:0000256" key="2">
    <source>
        <dbReference type="ARBA" id="ARBA00023015"/>
    </source>
</evidence>
<dbReference type="RefSeq" id="WP_253755872.1">
    <property type="nucleotide sequence ID" value="NZ_JAMZDZ010000001.1"/>
</dbReference>
<dbReference type="InterPro" id="IPR051677">
    <property type="entry name" value="AfsR-DnrI-RedD_regulator"/>
</dbReference>
<feature type="DNA-binding region" description="OmpR/PhoB-type" evidence="5">
    <location>
        <begin position="1"/>
        <end position="99"/>
    </location>
</feature>
<proteinExistence type="inferred from homology"/>
<keyword evidence="4" id="KW-0804">Transcription</keyword>
<comment type="similarity">
    <text evidence="1">Belongs to the AfsR/DnrI/RedD regulatory family.</text>
</comment>
<dbReference type="Pfam" id="PF00486">
    <property type="entry name" value="Trans_reg_C"/>
    <property type="match status" value="1"/>
</dbReference>
<dbReference type="InterPro" id="IPR005158">
    <property type="entry name" value="BTAD"/>
</dbReference>
<evidence type="ECO:0000256" key="3">
    <source>
        <dbReference type="ARBA" id="ARBA00023125"/>
    </source>
</evidence>
<dbReference type="PANTHER" id="PTHR35807">
    <property type="entry name" value="TRANSCRIPTIONAL REGULATOR REDD-RELATED"/>
    <property type="match status" value="1"/>
</dbReference>
<dbReference type="SUPFAM" id="SSF46894">
    <property type="entry name" value="C-terminal effector domain of the bipartite response regulators"/>
    <property type="match status" value="1"/>
</dbReference>
<dbReference type="EMBL" id="JBHSAY010000014">
    <property type="protein sequence ID" value="MFC4133816.1"/>
    <property type="molecule type" value="Genomic_DNA"/>
</dbReference>
<evidence type="ECO:0000259" key="6">
    <source>
        <dbReference type="PROSITE" id="PS51755"/>
    </source>
</evidence>
<reference evidence="8" key="1">
    <citation type="journal article" date="2019" name="Int. J. Syst. Evol. Microbiol.">
        <title>The Global Catalogue of Microorganisms (GCM) 10K type strain sequencing project: providing services to taxonomists for standard genome sequencing and annotation.</title>
        <authorList>
            <consortium name="The Broad Institute Genomics Platform"/>
            <consortium name="The Broad Institute Genome Sequencing Center for Infectious Disease"/>
            <person name="Wu L."/>
            <person name="Ma J."/>
        </authorList>
    </citation>
    <scope>NUCLEOTIDE SEQUENCE [LARGE SCALE GENOMIC DNA]</scope>
    <source>
        <strain evidence="8">CGMCC 4.7289</strain>
    </source>
</reference>
<evidence type="ECO:0000256" key="5">
    <source>
        <dbReference type="PROSITE-ProRule" id="PRU01091"/>
    </source>
</evidence>
<dbReference type="Pfam" id="PF03704">
    <property type="entry name" value="BTAD"/>
    <property type="match status" value="1"/>
</dbReference>
<keyword evidence="2" id="KW-0805">Transcription regulation</keyword>
<dbReference type="InterPro" id="IPR016032">
    <property type="entry name" value="Sig_transdc_resp-reg_C-effctor"/>
</dbReference>
<evidence type="ECO:0000313" key="7">
    <source>
        <dbReference type="EMBL" id="MFC4133816.1"/>
    </source>
</evidence>
<protein>
    <submittedName>
        <fullName evidence="7">BTAD domain-containing putative transcriptional regulator</fullName>
    </submittedName>
</protein>
<dbReference type="PANTHER" id="PTHR35807:SF1">
    <property type="entry name" value="TRANSCRIPTIONAL REGULATOR REDD"/>
    <property type="match status" value="1"/>
</dbReference>
<dbReference type="InterPro" id="IPR001867">
    <property type="entry name" value="OmpR/PhoB-type_DNA-bd"/>
</dbReference>
<accession>A0ABV8LS42</accession>
<evidence type="ECO:0000256" key="4">
    <source>
        <dbReference type="ARBA" id="ARBA00023163"/>
    </source>
</evidence>
<dbReference type="Gene3D" id="1.25.40.10">
    <property type="entry name" value="Tetratricopeptide repeat domain"/>
    <property type="match status" value="1"/>
</dbReference>
<dbReference type="InterPro" id="IPR011990">
    <property type="entry name" value="TPR-like_helical_dom_sf"/>
</dbReference>
<dbReference type="SMART" id="SM00862">
    <property type="entry name" value="Trans_reg_C"/>
    <property type="match status" value="1"/>
</dbReference>
<evidence type="ECO:0000313" key="8">
    <source>
        <dbReference type="Proteomes" id="UP001595816"/>
    </source>
</evidence>
<evidence type="ECO:0000256" key="1">
    <source>
        <dbReference type="ARBA" id="ARBA00005820"/>
    </source>
</evidence>
<dbReference type="CDD" id="cd15831">
    <property type="entry name" value="BTAD"/>
    <property type="match status" value="1"/>
</dbReference>
<organism evidence="7 8">
    <name type="scientific">Hamadaea flava</name>
    <dbReference type="NCBI Taxonomy" id="1742688"/>
    <lineage>
        <taxon>Bacteria</taxon>
        <taxon>Bacillati</taxon>
        <taxon>Actinomycetota</taxon>
        <taxon>Actinomycetes</taxon>
        <taxon>Micromonosporales</taxon>
        <taxon>Micromonosporaceae</taxon>
        <taxon>Hamadaea</taxon>
    </lineage>
</organism>
<feature type="domain" description="OmpR/PhoB-type" evidence="6">
    <location>
        <begin position="1"/>
        <end position="99"/>
    </location>
</feature>
<dbReference type="Gene3D" id="1.10.10.10">
    <property type="entry name" value="Winged helix-like DNA-binding domain superfamily/Winged helix DNA-binding domain"/>
    <property type="match status" value="1"/>
</dbReference>
<dbReference type="PROSITE" id="PS51755">
    <property type="entry name" value="OMPR_PHOB"/>
    <property type="match status" value="1"/>
</dbReference>